<feature type="non-terminal residue" evidence="2">
    <location>
        <position position="109"/>
    </location>
</feature>
<dbReference type="PANTHER" id="PTHR43364">
    <property type="entry name" value="NADH-SPECIFIC METHYLGLYOXAL REDUCTASE-RELATED"/>
    <property type="match status" value="1"/>
</dbReference>
<dbReference type="InterPro" id="IPR023210">
    <property type="entry name" value="NADP_OxRdtase_dom"/>
</dbReference>
<reference evidence="2" key="1">
    <citation type="journal article" date="2021" name="PeerJ">
        <title>Extensive microbial diversity within the chicken gut microbiome revealed by metagenomics and culture.</title>
        <authorList>
            <person name="Gilroy R."/>
            <person name="Ravi A."/>
            <person name="Getino M."/>
            <person name="Pursley I."/>
            <person name="Horton D.L."/>
            <person name="Alikhan N.F."/>
            <person name="Baker D."/>
            <person name="Gharbi K."/>
            <person name="Hall N."/>
            <person name="Watson M."/>
            <person name="Adriaenssens E.M."/>
            <person name="Foster-Nyarko E."/>
            <person name="Jarju S."/>
            <person name="Secka A."/>
            <person name="Antonio M."/>
            <person name="Oren A."/>
            <person name="Chaudhuri R.R."/>
            <person name="La Ragione R."/>
            <person name="Hildebrand F."/>
            <person name="Pallen M.J."/>
        </authorList>
    </citation>
    <scope>NUCLEOTIDE SEQUENCE</scope>
    <source>
        <strain evidence="2">ChiBcec2-3848</strain>
    </source>
</reference>
<dbReference type="InterPro" id="IPR036812">
    <property type="entry name" value="NAD(P)_OxRdtase_dom_sf"/>
</dbReference>
<dbReference type="EMBL" id="DWVZ01000199">
    <property type="protein sequence ID" value="HJC64729.1"/>
    <property type="molecule type" value="Genomic_DNA"/>
</dbReference>
<dbReference type="AlphaFoldDB" id="A0A9D2PQX9"/>
<evidence type="ECO:0000313" key="3">
    <source>
        <dbReference type="Proteomes" id="UP000823886"/>
    </source>
</evidence>
<dbReference type="PANTHER" id="PTHR43364:SF1">
    <property type="entry name" value="OXIDOREDUCTASE YDHF"/>
    <property type="match status" value="1"/>
</dbReference>
<gene>
    <name evidence="2" type="ORF">H9753_14130</name>
</gene>
<dbReference type="Proteomes" id="UP000823886">
    <property type="component" value="Unassembled WGS sequence"/>
</dbReference>
<dbReference type="SUPFAM" id="SSF51430">
    <property type="entry name" value="NAD(P)-linked oxidoreductase"/>
    <property type="match status" value="1"/>
</dbReference>
<sequence>MKTIKFGHSNLQVPEIGLGCMRITGLKTKEAVRALVETALENGVNFFDHADIYAAGEAERIFGEAVEPSLREQIIIQTKCAIHPGISYDFSKEHILKSVDASLKRLNTD</sequence>
<feature type="domain" description="NADP-dependent oxidoreductase" evidence="1">
    <location>
        <begin position="15"/>
        <end position="109"/>
    </location>
</feature>
<name>A0A9D2PQX9_9FIRM</name>
<reference evidence="2" key="2">
    <citation type="submission" date="2021-04" db="EMBL/GenBank/DDBJ databases">
        <authorList>
            <person name="Gilroy R."/>
        </authorList>
    </citation>
    <scope>NUCLEOTIDE SEQUENCE</scope>
    <source>
        <strain evidence="2">ChiBcec2-3848</strain>
    </source>
</reference>
<dbReference type="Gene3D" id="3.20.20.100">
    <property type="entry name" value="NADP-dependent oxidoreductase domain"/>
    <property type="match status" value="1"/>
</dbReference>
<protein>
    <submittedName>
        <fullName evidence="2">Aldo/keto reductase</fullName>
    </submittedName>
</protein>
<proteinExistence type="predicted"/>
<evidence type="ECO:0000313" key="2">
    <source>
        <dbReference type="EMBL" id="HJC64729.1"/>
    </source>
</evidence>
<organism evidence="2 3">
    <name type="scientific">Candidatus Blautia merdavium</name>
    <dbReference type="NCBI Taxonomy" id="2838494"/>
    <lineage>
        <taxon>Bacteria</taxon>
        <taxon>Bacillati</taxon>
        <taxon>Bacillota</taxon>
        <taxon>Clostridia</taxon>
        <taxon>Lachnospirales</taxon>
        <taxon>Lachnospiraceae</taxon>
        <taxon>Blautia</taxon>
    </lineage>
</organism>
<accession>A0A9D2PQX9</accession>
<comment type="caution">
    <text evidence="2">The sequence shown here is derived from an EMBL/GenBank/DDBJ whole genome shotgun (WGS) entry which is preliminary data.</text>
</comment>
<dbReference type="GO" id="GO:0005829">
    <property type="term" value="C:cytosol"/>
    <property type="evidence" value="ECO:0007669"/>
    <property type="project" value="TreeGrafter"/>
</dbReference>
<dbReference type="Pfam" id="PF00248">
    <property type="entry name" value="Aldo_ket_red"/>
    <property type="match status" value="1"/>
</dbReference>
<evidence type="ECO:0000259" key="1">
    <source>
        <dbReference type="Pfam" id="PF00248"/>
    </source>
</evidence>
<dbReference type="InterPro" id="IPR050523">
    <property type="entry name" value="AKR_Detox_Biosynth"/>
</dbReference>